<evidence type="ECO:0000313" key="4">
    <source>
        <dbReference type="Proteomes" id="UP000321425"/>
    </source>
</evidence>
<protein>
    <submittedName>
        <fullName evidence="2">Uncharacterized protein</fullName>
    </submittedName>
</protein>
<dbReference type="AlphaFoldDB" id="A0A1H7QR99"/>
<evidence type="ECO:0000313" key="3">
    <source>
        <dbReference type="Proteomes" id="UP000198548"/>
    </source>
</evidence>
<dbReference type="EMBL" id="BJUX01000003">
    <property type="protein sequence ID" value="GEK88374.1"/>
    <property type="molecule type" value="Genomic_DNA"/>
</dbReference>
<accession>A0A1H7QR99</accession>
<dbReference type="EMBL" id="FOBL01000002">
    <property type="protein sequence ID" value="SEL50238.1"/>
    <property type="molecule type" value="Genomic_DNA"/>
</dbReference>
<proteinExistence type="predicted"/>
<evidence type="ECO:0000313" key="1">
    <source>
        <dbReference type="EMBL" id="GEK88374.1"/>
    </source>
</evidence>
<dbReference type="Proteomes" id="UP000198548">
    <property type="component" value="Unassembled WGS sequence"/>
</dbReference>
<organism evidence="2 3">
    <name type="scientific">Alkalibacterium putridalgicola</name>
    <dbReference type="NCBI Taxonomy" id="426703"/>
    <lineage>
        <taxon>Bacteria</taxon>
        <taxon>Bacillati</taxon>
        <taxon>Bacillota</taxon>
        <taxon>Bacilli</taxon>
        <taxon>Lactobacillales</taxon>
        <taxon>Carnobacteriaceae</taxon>
        <taxon>Alkalibacterium</taxon>
    </lineage>
</organism>
<gene>
    <name evidence="1" type="ORF">APU01nite_04130</name>
    <name evidence="2" type="ORF">SAMN04488100_10295</name>
</gene>
<dbReference type="Proteomes" id="UP000321425">
    <property type="component" value="Unassembled WGS sequence"/>
</dbReference>
<reference evidence="2 3" key="1">
    <citation type="submission" date="2016-10" db="EMBL/GenBank/DDBJ databases">
        <authorList>
            <person name="de Groot N.N."/>
        </authorList>
    </citation>
    <scope>NUCLEOTIDE SEQUENCE [LARGE SCALE GENOMIC DNA]</scope>
    <source>
        <strain evidence="2 3">DSM 19182</strain>
    </source>
</reference>
<evidence type="ECO:0000313" key="2">
    <source>
        <dbReference type="EMBL" id="SEL50238.1"/>
    </source>
</evidence>
<sequence>MKGDGQLKYSEIAVKKMLKAGDLSLEEQIKFNILNFIRTIHFNELDFIESSFGSEFFGELPMTFRKKPGQVFGLITATINGEVRKYVFNDKGYEPIEELLNLTEK</sequence>
<dbReference type="OrthoDB" id="1801651at2"/>
<name>A0A1H7QR99_9LACT</name>
<keyword evidence="4" id="KW-1185">Reference proteome</keyword>
<reference evidence="1 4" key="2">
    <citation type="submission" date="2019-07" db="EMBL/GenBank/DDBJ databases">
        <title>Whole genome shotgun sequence of Alkalibacterium putridalgicola NBRC 103243.</title>
        <authorList>
            <person name="Hosoyama A."/>
            <person name="Uohara A."/>
            <person name="Ohji S."/>
            <person name="Ichikawa N."/>
        </authorList>
    </citation>
    <scope>NUCLEOTIDE SEQUENCE [LARGE SCALE GENOMIC DNA]</scope>
    <source>
        <strain evidence="1 4">NBRC 103243</strain>
    </source>
</reference>